<dbReference type="InterPro" id="IPR029130">
    <property type="entry name" value="Acid_ceramidase_N"/>
</dbReference>
<evidence type="ECO:0000256" key="7">
    <source>
        <dbReference type="ARBA" id="ARBA00023145"/>
    </source>
</evidence>
<evidence type="ECO:0000259" key="11">
    <source>
        <dbReference type="Pfam" id="PF15508"/>
    </source>
</evidence>
<dbReference type="GO" id="GO:0005764">
    <property type="term" value="C:lysosome"/>
    <property type="evidence" value="ECO:0007669"/>
    <property type="project" value="UniProtKB-SubCell"/>
</dbReference>
<feature type="domain" description="Acid ceramidase N-terminal" evidence="11">
    <location>
        <begin position="159"/>
        <end position="217"/>
    </location>
</feature>
<dbReference type="EC" id="3.5.1.23" evidence="4"/>
<keyword evidence="9" id="KW-0458">Lysosome</keyword>
<evidence type="ECO:0000256" key="2">
    <source>
        <dbReference type="ARBA" id="ARBA00005189"/>
    </source>
</evidence>
<keyword evidence="13" id="KW-1185">Reference proteome</keyword>
<dbReference type="CDD" id="cd01903">
    <property type="entry name" value="Ntn_AC_NAAA"/>
    <property type="match status" value="1"/>
</dbReference>
<dbReference type="Pfam" id="PF15508">
    <property type="entry name" value="NAAA-beta"/>
    <property type="match status" value="1"/>
</dbReference>
<comment type="subcellular location">
    <subcellularLocation>
        <location evidence="1">Lysosome</location>
    </subcellularLocation>
</comment>
<dbReference type="FunFam" id="3.60.60.10:FF:000006">
    <property type="entry name" value="N-acylethanolamine-hydrolyzing acid amidase"/>
    <property type="match status" value="1"/>
</dbReference>
<comment type="caution">
    <text evidence="12">The sequence shown here is derived from an EMBL/GenBank/DDBJ whole genome shotgun (WGS) entry which is preliminary data.</text>
</comment>
<evidence type="ECO:0000256" key="6">
    <source>
        <dbReference type="ARBA" id="ARBA00022801"/>
    </source>
</evidence>
<evidence type="ECO:0000256" key="9">
    <source>
        <dbReference type="ARBA" id="ARBA00023228"/>
    </source>
</evidence>
<comment type="similarity">
    <text evidence="3">Belongs to the acid ceramidase family.</text>
</comment>
<keyword evidence="5" id="KW-0732">Signal</keyword>
<keyword evidence="7" id="KW-0865">Zymogen</keyword>
<dbReference type="PANTHER" id="PTHR28583:SF1">
    <property type="entry name" value="ACID CERAMIDASE"/>
    <property type="match status" value="1"/>
</dbReference>
<evidence type="ECO:0000256" key="5">
    <source>
        <dbReference type="ARBA" id="ARBA00022729"/>
    </source>
</evidence>
<evidence type="ECO:0000256" key="3">
    <source>
        <dbReference type="ARBA" id="ARBA00005730"/>
    </source>
</evidence>
<dbReference type="Gene3D" id="3.60.60.10">
    <property type="entry name" value="Penicillin V Acylase, Chain A"/>
    <property type="match status" value="1"/>
</dbReference>
<proteinExistence type="inferred from homology"/>
<evidence type="ECO:0000313" key="12">
    <source>
        <dbReference type="EMBL" id="KAK0422804.1"/>
    </source>
</evidence>
<sequence>MPLAFVIFARGDNKKGHVPNWIHYTAPYILRFSSALPPRESLWSSKSGIRVRKGSRSGRFWGVVSTNRSPNPVPSIVVRSRSTWCIPSARLIIASRATPPVSVATSLAPAPISARMRLIVLLALLGIAGAVHVDLPEPFADHCILADDQNKYDPAGQFDVPWFNIDLDKPASERWTEVAATYSLEIKALIGVVKGLILPIFPDAMQFVDTLFADMNDMMPQPYRDEMINIAEAADVPLGEIVMYNIFYEIFTVCTSIIAQDPRGHLIHARNLDFGLFMGWNGTSHEWEVSSVLRRMVINVNWIKDGKVLYVSNNFAGFIGAYNGLKKNKFSITANERFMAEGGFVGMIRWALGMEPDGKWMTWLTRETLEQAESYEDAKERLMNTPMLSPVYYILGGVNAWEGSIITRSLNGTDLMTTLDPDRENGWYVLQTNYDQNQDPLYLDDRRTPGNKCMQILGQDNVGFQGVYNVLSSKTNLNKLTTYTVLMDVVEGKFETHLQSCPGSCWPF</sequence>
<dbReference type="EMBL" id="JAUCMV010000001">
    <property type="protein sequence ID" value="KAK0422804.1"/>
    <property type="molecule type" value="Genomic_DNA"/>
</dbReference>
<dbReference type="Pfam" id="PF02275">
    <property type="entry name" value="CBAH"/>
    <property type="match status" value="1"/>
</dbReference>
<evidence type="ECO:0000313" key="13">
    <source>
        <dbReference type="Proteomes" id="UP001175271"/>
    </source>
</evidence>
<dbReference type="AlphaFoldDB" id="A0AA39IGG7"/>
<evidence type="ECO:0000256" key="8">
    <source>
        <dbReference type="ARBA" id="ARBA00023180"/>
    </source>
</evidence>
<accession>A0AA39IGG7</accession>
<dbReference type="GO" id="GO:0017040">
    <property type="term" value="F:N-acylsphingosine amidohydrolase activity"/>
    <property type="evidence" value="ECO:0007669"/>
    <property type="project" value="UniProtKB-EC"/>
</dbReference>
<evidence type="ECO:0000256" key="4">
    <source>
        <dbReference type="ARBA" id="ARBA00011891"/>
    </source>
</evidence>
<dbReference type="Proteomes" id="UP001175271">
    <property type="component" value="Unassembled WGS sequence"/>
</dbReference>
<keyword evidence="6" id="KW-0378">Hydrolase</keyword>
<evidence type="ECO:0000259" key="10">
    <source>
        <dbReference type="Pfam" id="PF02275"/>
    </source>
</evidence>
<name>A0AA39IGG7_9BILA</name>
<gene>
    <name evidence="12" type="ORF">QR680_007795</name>
</gene>
<reference evidence="12" key="1">
    <citation type="submission" date="2023-06" db="EMBL/GenBank/DDBJ databases">
        <title>Genomic analysis of the entomopathogenic nematode Steinernema hermaphroditum.</title>
        <authorList>
            <person name="Schwarz E.M."/>
            <person name="Heppert J.K."/>
            <person name="Baniya A."/>
            <person name="Schwartz H.T."/>
            <person name="Tan C.-H."/>
            <person name="Antoshechkin I."/>
            <person name="Sternberg P.W."/>
            <person name="Goodrich-Blair H."/>
            <person name="Dillman A.R."/>
        </authorList>
    </citation>
    <scope>NUCLEOTIDE SEQUENCE</scope>
    <source>
        <strain evidence="12">PS9179</strain>
        <tissue evidence="12">Whole animal</tissue>
    </source>
</reference>
<dbReference type="PANTHER" id="PTHR28583">
    <property type="entry name" value="ACID AMIDASE"/>
    <property type="match status" value="1"/>
</dbReference>
<protein>
    <recommendedName>
        <fullName evidence="4">ceramidase</fullName>
        <ecNumber evidence="4">3.5.1.23</ecNumber>
    </recommendedName>
</protein>
<organism evidence="12 13">
    <name type="scientific">Steinernema hermaphroditum</name>
    <dbReference type="NCBI Taxonomy" id="289476"/>
    <lineage>
        <taxon>Eukaryota</taxon>
        <taxon>Metazoa</taxon>
        <taxon>Ecdysozoa</taxon>
        <taxon>Nematoda</taxon>
        <taxon>Chromadorea</taxon>
        <taxon>Rhabditida</taxon>
        <taxon>Tylenchina</taxon>
        <taxon>Panagrolaimomorpha</taxon>
        <taxon>Strongyloidoidea</taxon>
        <taxon>Steinernematidae</taxon>
        <taxon>Steinernema</taxon>
    </lineage>
</organism>
<evidence type="ECO:0000256" key="1">
    <source>
        <dbReference type="ARBA" id="ARBA00004371"/>
    </source>
</evidence>
<comment type="pathway">
    <text evidence="2">Lipid metabolism.</text>
</comment>
<keyword evidence="8" id="KW-0325">Glycoprotein</keyword>
<dbReference type="InterPro" id="IPR029132">
    <property type="entry name" value="CBAH/NAAA_C"/>
</dbReference>
<feature type="domain" description="Choloylglycine hydrolase/NAAA C-terminal" evidence="10">
    <location>
        <begin position="254"/>
        <end position="398"/>
    </location>
</feature>